<dbReference type="EMBL" id="BLAF01000042">
    <property type="protein sequence ID" value="GES23586.1"/>
    <property type="molecule type" value="Genomic_DNA"/>
</dbReference>
<comment type="caution">
    <text evidence="1">The sequence shown here is derived from an EMBL/GenBank/DDBJ whole genome shotgun (WGS) entry which is preliminary data.</text>
</comment>
<dbReference type="AlphaFoldDB" id="A0A5M3XS25"/>
<organism evidence="1 2">
    <name type="scientific">Acrocarpospora pleiomorpha</name>
    <dbReference type="NCBI Taxonomy" id="90975"/>
    <lineage>
        <taxon>Bacteria</taxon>
        <taxon>Bacillati</taxon>
        <taxon>Actinomycetota</taxon>
        <taxon>Actinomycetes</taxon>
        <taxon>Streptosporangiales</taxon>
        <taxon>Streptosporangiaceae</taxon>
        <taxon>Acrocarpospora</taxon>
    </lineage>
</organism>
<evidence type="ECO:0000313" key="2">
    <source>
        <dbReference type="Proteomes" id="UP000377595"/>
    </source>
</evidence>
<sequence>MSSQRTLLKVLLTNRHLQSHRAFSIEYNKIASRVDKMLAGTAPSREQLNRWLSGKVKTVPRPEHCRVLERMFPGHSAADLLSAYDPQIVPLGVPRTSREEEAPTNRRETFQFGARTMAAEDVGGQANTDRQPVVSSARPHDAMDMEELRRQLLIGIVGLGATAAFAPLDGLERLRTVVDQGLGGPDLADWEERAWEYAHRMVSHPLPQVIGDLSVDILALQEIMPKQRATGWARVNAEMMMFLAYALGSAGHIRQSHHWWSSARRAAAAAGDDMVALVASFEAILGLYEPRPLPLILARVDSALKASRGMPCHATTKALGARAHALALMGDRQGSFEALDEQARVYKLLPGSITDDEVSVWGWPVQRLLHTRSLVYTLAGYPAAGQAQQDSIAAYAPGRSRHAARQSAQVHLHVATSAVRSGDVSEGLAYARRTLELLGTDDVTSFVLHAASTVVAVVPQNELRAHLPAVIEYREKLALPRGS</sequence>
<protein>
    <submittedName>
        <fullName evidence="1">Uncharacterized protein</fullName>
    </submittedName>
</protein>
<reference evidence="1 2" key="1">
    <citation type="submission" date="2019-10" db="EMBL/GenBank/DDBJ databases">
        <title>Whole genome shotgun sequence of Acrocarpospora pleiomorpha NBRC 16267.</title>
        <authorList>
            <person name="Ichikawa N."/>
            <person name="Kimura A."/>
            <person name="Kitahashi Y."/>
            <person name="Komaki H."/>
            <person name="Oguchi A."/>
        </authorList>
    </citation>
    <scope>NUCLEOTIDE SEQUENCE [LARGE SCALE GENOMIC DNA]</scope>
    <source>
        <strain evidence="1 2">NBRC 16267</strain>
    </source>
</reference>
<dbReference type="RefSeq" id="WP_155348460.1">
    <property type="nucleotide sequence ID" value="NZ_BAAAHM010000043.1"/>
</dbReference>
<evidence type="ECO:0000313" key="1">
    <source>
        <dbReference type="EMBL" id="GES23586.1"/>
    </source>
</evidence>
<name>A0A5M3XS25_9ACTN</name>
<proteinExistence type="predicted"/>
<gene>
    <name evidence="1" type="ORF">Aple_064850</name>
</gene>
<accession>A0A5M3XS25</accession>
<dbReference type="OrthoDB" id="3449038at2"/>
<keyword evidence="2" id="KW-1185">Reference proteome</keyword>
<dbReference type="Proteomes" id="UP000377595">
    <property type="component" value="Unassembled WGS sequence"/>
</dbReference>